<feature type="transmembrane region" description="Helical" evidence="1">
    <location>
        <begin position="86"/>
        <end position="107"/>
    </location>
</feature>
<dbReference type="EMBL" id="JARVKF010000363">
    <property type="protein sequence ID" value="KAK9418648.1"/>
    <property type="molecule type" value="Genomic_DNA"/>
</dbReference>
<protein>
    <recommendedName>
        <fullName evidence="4">Pre-mRNA splicing factor</fullName>
    </recommendedName>
</protein>
<feature type="transmembrane region" description="Helical" evidence="1">
    <location>
        <begin position="119"/>
        <end position="142"/>
    </location>
</feature>
<evidence type="ECO:0000256" key="1">
    <source>
        <dbReference type="SAM" id="Phobius"/>
    </source>
</evidence>
<dbReference type="Gene3D" id="1.20.140.150">
    <property type="match status" value="1"/>
</dbReference>
<proteinExistence type="predicted"/>
<gene>
    <name evidence="2" type="ORF">SUNI508_07905</name>
</gene>
<reference evidence="2 3" key="1">
    <citation type="journal article" date="2024" name="J. Plant Pathol.">
        <title>Sequence and assembly of the genome of Seiridium unicorne, isolate CBS 538.82, causal agent of cypress canker disease.</title>
        <authorList>
            <person name="Scali E."/>
            <person name="Rocca G.D."/>
            <person name="Danti R."/>
            <person name="Garbelotto M."/>
            <person name="Barberini S."/>
            <person name="Baroncelli R."/>
            <person name="Emiliani G."/>
        </authorList>
    </citation>
    <scope>NUCLEOTIDE SEQUENCE [LARGE SCALE GENOMIC DNA]</scope>
    <source>
        <strain evidence="2 3">BM-138-508</strain>
    </source>
</reference>
<feature type="transmembrane region" description="Helical" evidence="1">
    <location>
        <begin position="157"/>
        <end position="183"/>
    </location>
</feature>
<keyword evidence="3" id="KW-1185">Reference proteome</keyword>
<comment type="caution">
    <text evidence="2">The sequence shown here is derived from an EMBL/GenBank/DDBJ whole genome shotgun (WGS) entry which is preliminary data.</text>
</comment>
<feature type="transmembrane region" description="Helical" evidence="1">
    <location>
        <begin position="7"/>
        <end position="31"/>
    </location>
</feature>
<keyword evidence="1" id="KW-0812">Transmembrane</keyword>
<organism evidence="2 3">
    <name type="scientific">Seiridium unicorne</name>
    <dbReference type="NCBI Taxonomy" id="138068"/>
    <lineage>
        <taxon>Eukaryota</taxon>
        <taxon>Fungi</taxon>
        <taxon>Dikarya</taxon>
        <taxon>Ascomycota</taxon>
        <taxon>Pezizomycotina</taxon>
        <taxon>Sordariomycetes</taxon>
        <taxon>Xylariomycetidae</taxon>
        <taxon>Amphisphaeriales</taxon>
        <taxon>Sporocadaceae</taxon>
        <taxon>Seiridium</taxon>
    </lineage>
</organism>
<evidence type="ECO:0000313" key="3">
    <source>
        <dbReference type="Proteomes" id="UP001408356"/>
    </source>
</evidence>
<sequence>MTRMIVYGTALAVFLIATILTIVSILTTHWLDYEIRNTNTDTTFRHTLGLHHSCSSASDPACRHFPDDDDCTDDKFFCSLWRTSGFLLSFATIVELATVVSFVVVMAGGKFKREDGWKLIGALLLADAAIEFAGMGIVAYLFNNDSQFTVSGWNLGWSWALCTTSAGVSVLLATGLALSAYVLPPEDDYEPVGDGINDI</sequence>
<evidence type="ECO:0000313" key="2">
    <source>
        <dbReference type="EMBL" id="KAK9418648.1"/>
    </source>
</evidence>
<evidence type="ECO:0008006" key="4">
    <source>
        <dbReference type="Google" id="ProtNLM"/>
    </source>
</evidence>
<keyword evidence="1" id="KW-0472">Membrane</keyword>
<dbReference type="Proteomes" id="UP001408356">
    <property type="component" value="Unassembled WGS sequence"/>
</dbReference>
<name>A0ABR2UW38_9PEZI</name>
<keyword evidence="1" id="KW-1133">Transmembrane helix</keyword>
<accession>A0ABR2UW38</accession>